<evidence type="ECO:0000256" key="1">
    <source>
        <dbReference type="SAM" id="Phobius"/>
    </source>
</evidence>
<keyword evidence="1" id="KW-0812">Transmembrane</keyword>
<dbReference type="SMART" id="SM00267">
    <property type="entry name" value="GGDEF"/>
    <property type="match status" value="1"/>
</dbReference>
<evidence type="ECO:0000259" key="2">
    <source>
        <dbReference type="PROSITE" id="PS50887"/>
    </source>
</evidence>
<proteinExistence type="predicted"/>
<sequence length="211" mass="24416">MGYRGRVVAVCVVILFNILRYGYYHIYLGYLFDRSFFVLTGIFLLVAWTGGRQYDVAKFYSEKDPLTNAYNRRTIDKVFKKQIYQYRSRGKKMGVVLIDLDEFKDINDTFGHQTGDELLRCVAELIMNIAKKEDYVVRWGGDEFVHVILDLKEDTLSDYVRNLRGKLCNLDMEVVQTVSASIGIAVYPDDGETFEALIQKADTSMYEMKKA</sequence>
<name>A0ABN4YQ63_SPOUR</name>
<evidence type="ECO:0000313" key="3">
    <source>
        <dbReference type="EMBL" id="ARF13945.1"/>
    </source>
</evidence>
<dbReference type="Pfam" id="PF00990">
    <property type="entry name" value="GGDEF"/>
    <property type="match status" value="1"/>
</dbReference>
<dbReference type="SUPFAM" id="SSF55073">
    <property type="entry name" value="Nucleotide cyclase"/>
    <property type="match status" value="1"/>
</dbReference>
<gene>
    <name evidence="3" type="ORF">SporoS204_07175</name>
</gene>
<feature type="domain" description="GGDEF" evidence="2">
    <location>
        <begin position="91"/>
        <end position="211"/>
    </location>
</feature>
<dbReference type="CDD" id="cd01949">
    <property type="entry name" value="GGDEF"/>
    <property type="match status" value="1"/>
</dbReference>
<keyword evidence="4" id="KW-1185">Reference proteome</keyword>
<dbReference type="InterPro" id="IPR029787">
    <property type="entry name" value="Nucleotide_cyclase"/>
</dbReference>
<keyword evidence="1" id="KW-0472">Membrane</keyword>
<dbReference type="PROSITE" id="PS50887">
    <property type="entry name" value="GGDEF"/>
    <property type="match status" value="1"/>
</dbReference>
<evidence type="ECO:0000313" key="4">
    <source>
        <dbReference type="Proteomes" id="UP000192486"/>
    </source>
</evidence>
<dbReference type="EMBL" id="CP015108">
    <property type="protein sequence ID" value="ARF13945.1"/>
    <property type="molecule type" value="Genomic_DNA"/>
</dbReference>
<keyword evidence="1" id="KW-1133">Transmembrane helix</keyword>
<protein>
    <recommendedName>
        <fullName evidence="2">GGDEF domain-containing protein</fullName>
    </recommendedName>
</protein>
<dbReference type="InterPro" id="IPR000160">
    <property type="entry name" value="GGDEF_dom"/>
</dbReference>
<dbReference type="NCBIfam" id="TIGR00254">
    <property type="entry name" value="GGDEF"/>
    <property type="match status" value="1"/>
</dbReference>
<dbReference type="PANTHER" id="PTHR45138">
    <property type="entry name" value="REGULATORY COMPONENTS OF SENSORY TRANSDUCTION SYSTEM"/>
    <property type="match status" value="1"/>
</dbReference>
<dbReference type="Proteomes" id="UP000192486">
    <property type="component" value="Chromosome"/>
</dbReference>
<dbReference type="InterPro" id="IPR043128">
    <property type="entry name" value="Rev_trsase/Diguanyl_cyclase"/>
</dbReference>
<feature type="transmembrane region" description="Helical" evidence="1">
    <location>
        <begin position="7"/>
        <end position="24"/>
    </location>
</feature>
<reference evidence="3 4" key="1">
    <citation type="submission" date="2016-04" db="EMBL/GenBank/DDBJ databases">
        <title>Comparative Genomics and Epigenetics of Sporosarcina ureae.</title>
        <authorList>
            <person name="Oliver A.S."/>
            <person name="Cooper K.K."/>
        </authorList>
    </citation>
    <scope>NUCLEOTIDE SEQUENCE [LARGE SCALE GENOMIC DNA]</scope>
    <source>
        <strain evidence="3 4">S204</strain>
    </source>
</reference>
<accession>A0ABN4YQ63</accession>
<dbReference type="InterPro" id="IPR050469">
    <property type="entry name" value="Diguanylate_Cyclase"/>
</dbReference>
<dbReference type="Gene3D" id="3.30.70.270">
    <property type="match status" value="1"/>
</dbReference>
<dbReference type="PANTHER" id="PTHR45138:SF6">
    <property type="entry name" value="DIGUANYLATE CYCLASE DGCN"/>
    <property type="match status" value="1"/>
</dbReference>
<organism evidence="3 4">
    <name type="scientific">Sporosarcina ureae</name>
    <dbReference type="NCBI Taxonomy" id="1571"/>
    <lineage>
        <taxon>Bacteria</taxon>
        <taxon>Bacillati</taxon>
        <taxon>Bacillota</taxon>
        <taxon>Bacilli</taxon>
        <taxon>Bacillales</taxon>
        <taxon>Caryophanaceae</taxon>
        <taxon>Sporosarcina</taxon>
    </lineage>
</organism>
<feature type="transmembrane region" description="Helical" evidence="1">
    <location>
        <begin position="30"/>
        <end position="48"/>
    </location>
</feature>